<dbReference type="InterPro" id="IPR001753">
    <property type="entry name" value="Enoyl-CoA_hydra/iso"/>
</dbReference>
<dbReference type="PANTHER" id="PTHR11941:SF54">
    <property type="entry name" value="ENOYL-COA HYDRATASE, MITOCHONDRIAL"/>
    <property type="match status" value="1"/>
</dbReference>
<dbReference type="EMBL" id="BAABFN010000001">
    <property type="protein sequence ID" value="GAA4302806.1"/>
    <property type="molecule type" value="Genomic_DNA"/>
</dbReference>
<evidence type="ECO:0000313" key="5">
    <source>
        <dbReference type="Proteomes" id="UP001501207"/>
    </source>
</evidence>
<organism evidence="4 5">
    <name type="scientific">Compostibacter hankyongensis</name>
    <dbReference type="NCBI Taxonomy" id="1007089"/>
    <lineage>
        <taxon>Bacteria</taxon>
        <taxon>Pseudomonadati</taxon>
        <taxon>Bacteroidota</taxon>
        <taxon>Chitinophagia</taxon>
        <taxon>Chitinophagales</taxon>
        <taxon>Chitinophagaceae</taxon>
        <taxon>Compostibacter</taxon>
    </lineage>
</organism>
<evidence type="ECO:0000313" key="4">
    <source>
        <dbReference type="EMBL" id="GAA4302806.1"/>
    </source>
</evidence>
<dbReference type="Proteomes" id="UP001501207">
    <property type="component" value="Unassembled WGS sequence"/>
</dbReference>
<evidence type="ECO:0000256" key="3">
    <source>
        <dbReference type="RuleBase" id="RU003707"/>
    </source>
</evidence>
<accession>A0ABP8FFU5</accession>
<sequence length="262" mass="27883">MPQELLLTGLREGIYTITLNRPEKLNALNRQLIAGLGRVMEEVYRRPDIRAVLITGAGEKAFAAGADIAELASLDVEAATALARSVQQDVFDKIENCPKPVVAAVNGYALGGGCELAMACHFRTAAETARFGQPEAGLGLIPGYGGTQRLTRLAGKGRAMEMMMSGGMIDAATAERWGLVNHIYPPGQLLDASLRLLEKIRDNAPPALGRIIGLVNAASLGDAGGFDREIAAFGACFGTPEMQEGTRAFLEKRKPKFDGGER</sequence>
<dbReference type="PROSITE" id="PS00166">
    <property type="entry name" value="ENOYL_COA_HYDRATASE"/>
    <property type="match status" value="1"/>
</dbReference>
<keyword evidence="5" id="KW-1185">Reference proteome</keyword>
<name>A0ABP8FFU5_9BACT</name>
<dbReference type="InterPro" id="IPR014748">
    <property type="entry name" value="Enoyl-CoA_hydra_C"/>
</dbReference>
<proteinExistence type="inferred from homology"/>
<comment type="caution">
    <text evidence="4">The sequence shown here is derived from an EMBL/GenBank/DDBJ whole genome shotgun (WGS) entry which is preliminary data.</text>
</comment>
<evidence type="ECO:0000256" key="2">
    <source>
        <dbReference type="ARBA" id="ARBA00023239"/>
    </source>
</evidence>
<dbReference type="Gene3D" id="3.90.226.10">
    <property type="entry name" value="2-enoyl-CoA Hydratase, Chain A, domain 1"/>
    <property type="match status" value="1"/>
</dbReference>
<dbReference type="InterPro" id="IPR018376">
    <property type="entry name" value="Enoyl-CoA_hyd/isom_CS"/>
</dbReference>
<comment type="similarity">
    <text evidence="1 3">Belongs to the enoyl-CoA hydratase/isomerase family.</text>
</comment>
<gene>
    <name evidence="4" type="ORF">GCM10023143_05500</name>
</gene>
<dbReference type="InterPro" id="IPR029045">
    <property type="entry name" value="ClpP/crotonase-like_dom_sf"/>
</dbReference>
<dbReference type="Gene3D" id="1.10.12.10">
    <property type="entry name" value="Lyase 2-enoyl-coa Hydratase, Chain A, domain 2"/>
    <property type="match status" value="1"/>
</dbReference>
<dbReference type="PANTHER" id="PTHR11941">
    <property type="entry name" value="ENOYL-COA HYDRATASE-RELATED"/>
    <property type="match status" value="1"/>
</dbReference>
<dbReference type="SUPFAM" id="SSF52096">
    <property type="entry name" value="ClpP/crotonase"/>
    <property type="match status" value="1"/>
</dbReference>
<protein>
    <submittedName>
        <fullName evidence="4">Enoyl-CoA hydratase-related protein</fullName>
    </submittedName>
</protein>
<evidence type="ECO:0000256" key="1">
    <source>
        <dbReference type="ARBA" id="ARBA00005254"/>
    </source>
</evidence>
<dbReference type="CDD" id="cd06558">
    <property type="entry name" value="crotonase-like"/>
    <property type="match status" value="1"/>
</dbReference>
<reference evidence="5" key="1">
    <citation type="journal article" date="2019" name="Int. J. Syst. Evol. Microbiol.">
        <title>The Global Catalogue of Microorganisms (GCM) 10K type strain sequencing project: providing services to taxonomists for standard genome sequencing and annotation.</title>
        <authorList>
            <consortium name="The Broad Institute Genomics Platform"/>
            <consortium name="The Broad Institute Genome Sequencing Center for Infectious Disease"/>
            <person name="Wu L."/>
            <person name="Ma J."/>
        </authorList>
    </citation>
    <scope>NUCLEOTIDE SEQUENCE [LARGE SCALE GENOMIC DNA]</scope>
    <source>
        <strain evidence="5">JCM 17664</strain>
    </source>
</reference>
<keyword evidence="2" id="KW-0456">Lyase</keyword>
<dbReference type="Pfam" id="PF00378">
    <property type="entry name" value="ECH_1"/>
    <property type="match status" value="1"/>
</dbReference>
<dbReference type="RefSeq" id="WP_344974969.1">
    <property type="nucleotide sequence ID" value="NZ_BAABFN010000001.1"/>
</dbReference>